<dbReference type="GO" id="GO:0005524">
    <property type="term" value="F:ATP binding"/>
    <property type="evidence" value="ECO:0007669"/>
    <property type="project" value="InterPro"/>
</dbReference>
<organism evidence="2 3">
    <name type="scientific">Pontiella sulfatireligans</name>
    <dbReference type="NCBI Taxonomy" id="2750658"/>
    <lineage>
        <taxon>Bacteria</taxon>
        <taxon>Pseudomonadati</taxon>
        <taxon>Kiritimatiellota</taxon>
        <taxon>Kiritimatiellia</taxon>
        <taxon>Kiritimatiellales</taxon>
        <taxon>Pontiellaceae</taxon>
        <taxon>Pontiella</taxon>
    </lineage>
</organism>
<dbReference type="InterPro" id="IPR051396">
    <property type="entry name" value="Bact_Antivir_Def_Nuclease"/>
</dbReference>
<protein>
    <recommendedName>
        <fullName evidence="1">ATPase AAA-type core domain-containing protein</fullName>
    </recommendedName>
</protein>
<dbReference type="AlphaFoldDB" id="A0A6C2UR31"/>
<name>A0A6C2UR31_9BACT</name>
<accession>A0A6C2UR31</accession>
<dbReference type="GO" id="GO:0016887">
    <property type="term" value="F:ATP hydrolysis activity"/>
    <property type="evidence" value="ECO:0007669"/>
    <property type="project" value="InterPro"/>
</dbReference>
<proteinExistence type="predicted"/>
<keyword evidence="3" id="KW-1185">Reference proteome</keyword>
<evidence type="ECO:0000313" key="2">
    <source>
        <dbReference type="EMBL" id="VGO21717.1"/>
    </source>
</evidence>
<reference evidence="2 3" key="1">
    <citation type="submission" date="2019-04" db="EMBL/GenBank/DDBJ databases">
        <authorList>
            <person name="Van Vliet M D."/>
        </authorList>
    </citation>
    <scope>NUCLEOTIDE SEQUENCE [LARGE SCALE GENOMIC DNA]</scope>
    <source>
        <strain evidence="2 3">F21</strain>
    </source>
</reference>
<feature type="domain" description="ATPase AAA-type core" evidence="1">
    <location>
        <begin position="419"/>
        <end position="512"/>
    </location>
</feature>
<dbReference type="Proteomes" id="UP000346198">
    <property type="component" value="Unassembled WGS sequence"/>
</dbReference>
<gene>
    <name evidence="2" type="ORF">SCARR_03791</name>
</gene>
<sequence length="620" mass="71668">MKYFSKQIIDVALKELVPYKTFFGITFLVAKAHELPVGDQTKLKLDTLNREFMDEHYRIHPDSEYYLRVFKFNSPEFWLTPKYPETGLQSINTRSFKEVFLHTVNTDLWGWDEDYISLLSEKLHPRGKMPLAYIVIWICRNVPWDESWSIQDIIKRFIEDYHLTQEELSTLFDTSVLPELNNDSNTFQPVPVKWNEVLERYPRPPDVKQEKGGILSYLETTNLGPADSFQLAPKERINVITGDNGLGKTFLFDIAFWAMTQEWPRSAPIYPSGLNPKKTEIKHAMAGENPRFPHVSKYNYKIGDWQSSKKRATLPGLVLYVQSNGDCVFWDPVGLSESKHYNNSFLELSFPELWDGKPRVCEGLIRDWVKWQHTVDSSPFMTLKDVLIALSPPDLGGFEIRNPIRLNDDPREIPTLSHTYGEVPITKASAGVKRILSLAYAMIWFWEEHKVRAKTRGLQLESQMVILIDEIDAHLHPKWQRTILPSILKAINKLHTELDVQLLVATHSPFVVASLENLYTPSKDGVFNFKLTTSGISLEMIEFINRGPIGRYLTSTLFDLGEPRSNGGEKIIADARRLIDSGTEEKLLIQKVHDNLQTWLADDDPFWPEWLFFSDDYLED</sequence>
<evidence type="ECO:0000313" key="3">
    <source>
        <dbReference type="Proteomes" id="UP000346198"/>
    </source>
</evidence>
<dbReference type="InterPro" id="IPR003959">
    <property type="entry name" value="ATPase_AAA_core"/>
</dbReference>
<dbReference type="PANTHER" id="PTHR43581:SF4">
    <property type="entry name" value="ATP_GTP PHOSPHATASE"/>
    <property type="match status" value="1"/>
</dbReference>
<dbReference type="Gene3D" id="3.40.50.300">
    <property type="entry name" value="P-loop containing nucleotide triphosphate hydrolases"/>
    <property type="match status" value="2"/>
</dbReference>
<dbReference type="PANTHER" id="PTHR43581">
    <property type="entry name" value="ATP/GTP PHOSPHATASE"/>
    <property type="match status" value="1"/>
</dbReference>
<dbReference type="InterPro" id="IPR027417">
    <property type="entry name" value="P-loop_NTPase"/>
</dbReference>
<dbReference type="EMBL" id="CAAHFH010000002">
    <property type="protein sequence ID" value="VGO21717.1"/>
    <property type="molecule type" value="Genomic_DNA"/>
</dbReference>
<dbReference type="Pfam" id="PF13304">
    <property type="entry name" value="AAA_21"/>
    <property type="match status" value="1"/>
</dbReference>
<evidence type="ECO:0000259" key="1">
    <source>
        <dbReference type="Pfam" id="PF13304"/>
    </source>
</evidence>
<dbReference type="RefSeq" id="WP_136063156.1">
    <property type="nucleotide sequence ID" value="NZ_CAAHFH010000002.1"/>
</dbReference>
<dbReference type="SUPFAM" id="SSF52540">
    <property type="entry name" value="P-loop containing nucleoside triphosphate hydrolases"/>
    <property type="match status" value="1"/>
</dbReference>